<organism evidence="1 2">
    <name type="scientific">Friedmanniomyces endolithicus</name>
    <dbReference type="NCBI Taxonomy" id="329885"/>
    <lineage>
        <taxon>Eukaryota</taxon>
        <taxon>Fungi</taxon>
        <taxon>Dikarya</taxon>
        <taxon>Ascomycota</taxon>
        <taxon>Pezizomycotina</taxon>
        <taxon>Dothideomycetes</taxon>
        <taxon>Dothideomycetidae</taxon>
        <taxon>Mycosphaerellales</taxon>
        <taxon>Teratosphaeriaceae</taxon>
        <taxon>Friedmanniomyces</taxon>
    </lineage>
</organism>
<comment type="caution">
    <text evidence="1">The sequence shown here is derived from an EMBL/GenBank/DDBJ whole genome shotgun (WGS) entry which is preliminary data.</text>
</comment>
<evidence type="ECO:0000313" key="2">
    <source>
        <dbReference type="Proteomes" id="UP000310066"/>
    </source>
</evidence>
<reference evidence="1 2" key="1">
    <citation type="submission" date="2017-03" db="EMBL/GenBank/DDBJ databases">
        <title>Genomes of endolithic fungi from Antarctica.</title>
        <authorList>
            <person name="Coleine C."/>
            <person name="Masonjones S."/>
            <person name="Stajich J.E."/>
        </authorList>
    </citation>
    <scope>NUCLEOTIDE SEQUENCE [LARGE SCALE GENOMIC DNA]</scope>
    <source>
        <strain evidence="1 2">CCFEE 5311</strain>
    </source>
</reference>
<name>A0A4U0V678_9PEZI</name>
<protein>
    <submittedName>
        <fullName evidence="1">Uncharacterized protein</fullName>
    </submittedName>
</protein>
<gene>
    <name evidence="1" type="ORF">B0A54_04991</name>
</gene>
<dbReference type="EMBL" id="NAJP01000016">
    <property type="protein sequence ID" value="TKA44224.1"/>
    <property type="molecule type" value="Genomic_DNA"/>
</dbReference>
<dbReference type="Proteomes" id="UP000310066">
    <property type="component" value="Unassembled WGS sequence"/>
</dbReference>
<accession>A0A4U0V678</accession>
<sequence length="79" mass="9031">MPYLKYYLGFIAYIAYVKGSKTCIILPLILQNKNKEVISEVKFYNNLQLFNVAAKLNALEAYLRICHATAAEDLLERTA</sequence>
<proteinExistence type="predicted"/>
<evidence type="ECO:0000313" key="1">
    <source>
        <dbReference type="EMBL" id="TKA44224.1"/>
    </source>
</evidence>
<dbReference type="AlphaFoldDB" id="A0A4U0V678"/>